<keyword evidence="16" id="KW-0131">Cell cycle</keyword>
<evidence type="ECO:0000256" key="12">
    <source>
        <dbReference type="ARBA" id="ARBA00023136"/>
    </source>
</evidence>
<dbReference type="GO" id="GO:0009252">
    <property type="term" value="P:peptidoglycan biosynthetic process"/>
    <property type="evidence" value="ECO:0007669"/>
    <property type="project" value="UniProtKB-KW"/>
</dbReference>
<protein>
    <submittedName>
        <fullName evidence="16">Cell division protein FtsI (Peptidoglycan synthetase)</fullName>
    </submittedName>
</protein>
<evidence type="ECO:0000256" key="10">
    <source>
        <dbReference type="ARBA" id="ARBA00022984"/>
    </source>
</evidence>
<dbReference type="PANTHER" id="PTHR30627">
    <property type="entry name" value="PEPTIDOGLYCAN D,D-TRANSPEPTIDASE"/>
    <property type="match status" value="1"/>
</dbReference>
<dbReference type="GO" id="GO:0051301">
    <property type="term" value="P:cell division"/>
    <property type="evidence" value="ECO:0007669"/>
    <property type="project" value="UniProtKB-KW"/>
</dbReference>
<keyword evidence="10" id="KW-0573">Peptidoglycan synthesis</keyword>
<sequence>MKMRLRTGGPAGPLRLYLVGAAMGLGLLVLAVQLFRLQVHRSGHYRDRMERQSLRRIRMPGLRGRISDRHGAPLADNRAVYHLALYPEEIRQISGRRDVVEASMERIARIGTILGRPAQVDEEDLRTHLYKRRPLPLIVWRDLDAAAVAHWSEQVADKRGMGLYPVAWRRYPAHDVAAHLIGYVGRADPPADGENPYDYYLPEMEGRRGIEATCDELLQGAAGGKLVRIEVSGYRHEVVAERPPLRGGDVRLAIDIDIQRAAHEALGAIPGAVVVADPRNGDILAMASAPGFDLNDFIPAIPADLWASLRKNPDRPLVNRAVAGAYPPGSTFKPVVALAAMQRRPSLAREIYDCPGYLKLGRAVFHCWKRGGHGRLSLRQAIEHSCNVYFFRLGMEVGPEVIAANARALGLGERTGIELRAESPGLVPDPEWKRERYGAPWTKGDTCNYAIGQGFLLTTPLQMAMVASALANGGTVYEPRLVLGRRPADARDFDPEPVRRVGTMNWLELPLDLVRAGMRDVIMSPRGTGKRARVDGLVYAGKTGTAEYGRKEEGKKRGWMIAFAPYEQPRYAVAFVVDDADSGGRTVGPKMRMLMEHLFNGPETGGEAHDA</sequence>
<keyword evidence="16" id="KW-0132">Cell division</keyword>
<dbReference type="STRING" id="1307763.L21SP4_01002"/>
<keyword evidence="4" id="KW-0997">Cell inner membrane</keyword>
<reference evidence="17" key="1">
    <citation type="submission" date="2015-02" db="EMBL/GenBank/DDBJ databases">
        <title>Description and complete genome sequence of the first cultured representative of the subdivision 5 of the Verrucomicrobia phylum.</title>
        <authorList>
            <person name="Spring S."/>
            <person name="Bunk B."/>
            <person name="Sproer C."/>
            <person name="Klenk H.-P."/>
        </authorList>
    </citation>
    <scope>NUCLEOTIDE SEQUENCE [LARGE SCALE GENOMIC DNA]</scope>
    <source>
        <strain evidence="17">L21-Fru-AB</strain>
    </source>
</reference>
<evidence type="ECO:0000256" key="11">
    <source>
        <dbReference type="ARBA" id="ARBA00022989"/>
    </source>
</evidence>
<proteinExistence type="predicted"/>
<keyword evidence="7" id="KW-0812">Transmembrane</keyword>
<reference evidence="16 17" key="2">
    <citation type="journal article" date="2016" name="ISME J.">
        <title>Characterization of the first cultured representative of Verrucomicrobia subdivision 5 indicates the proposal of a novel phylum.</title>
        <authorList>
            <person name="Spring S."/>
            <person name="Bunk B."/>
            <person name="Sproer C."/>
            <person name="Schumann P."/>
            <person name="Rohde M."/>
            <person name="Tindall B.J."/>
            <person name="Klenk H.P."/>
        </authorList>
    </citation>
    <scope>NUCLEOTIDE SEQUENCE [LARGE SCALE GENOMIC DNA]</scope>
    <source>
        <strain evidence="16 17">L21-Fru-AB</strain>
    </source>
</reference>
<dbReference type="InterPro" id="IPR001460">
    <property type="entry name" value="PCN-bd_Tpept"/>
</dbReference>
<dbReference type="Gene3D" id="3.90.1310.10">
    <property type="entry name" value="Penicillin-binding protein 2a (Domain 2)"/>
    <property type="match status" value="1"/>
</dbReference>
<comment type="subcellular location">
    <subcellularLocation>
        <location evidence="2">Cell membrane</location>
    </subcellularLocation>
    <subcellularLocation>
        <location evidence="1">Membrane</location>
        <topology evidence="1">Single-pass membrane protein</topology>
    </subcellularLocation>
</comment>
<dbReference type="GO" id="GO:0005886">
    <property type="term" value="C:plasma membrane"/>
    <property type="evidence" value="ECO:0007669"/>
    <property type="project" value="UniProtKB-SubCell"/>
</dbReference>
<evidence type="ECO:0000256" key="2">
    <source>
        <dbReference type="ARBA" id="ARBA00004236"/>
    </source>
</evidence>
<dbReference type="NCBIfam" id="TIGR03423">
    <property type="entry name" value="pbp2_mrdA"/>
    <property type="match status" value="1"/>
</dbReference>
<evidence type="ECO:0000259" key="14">
    <source>
        <dbReference type="Pfam" id="PF00905"/>
    </source>
</evidence>
<dbReference type="SUPFAM" id="SSF56601">
    <property type="entry name" value="beta-lactamase/transpeptidase-like"/>
    <property type="match status" value="1"/>
</dbReference>
<keyword evidence="13" id="KW-0961">Cell wall biogenesis/degradation</keyword>
<dbReference type="Pfam" id="PF03717">
    <property type="entry name" value="PBP_dimer"/>
    <property type="match status" value="1"/>
</dbReference>
<dbReference type="GO" id="GO:0008360">
    <property type="term" value="P:regulation of cell shape"/>
    <property type="evidence" value="ECO:0007669"/>
    <property type="project" value="UniProtKB-KW"/>
</dbReference>
<feature type="domain" description="Penicillin-binding protein transpeptidase" evidence="14">
    <location>
        <begin position="271"/>
        <end position="596"/>
    </location>
</feature>
<evidence type="ECO:0000259" key="15">
    <source>
        <dbReference type="Pfam" id="PF03717"/>
    </source>
</evidence>
<dbReference type="Proteomes" id="UP000035268">
    <property type="component" value="Chromosome"/>
</dbReference>
<keyword evidence="17" id="KW-1185">Reference proteome</keyword>
<dbReference type="GO" id="GO:0008658">
    <property type="term" value="F:penicillin binding"/>
    <property type="evidence" value="ECO:0007669"/>
    <property type="project" value="InterPro"/>
</dbReference>
<dbReference type="GO" id="GO:0071972">
    <property type="term" value="F:peptidoglycan L,D-transpeptidase activity"/>
    <property type="evidence" value="ECO:0007669"/>
    <property type="project" value="TreeGrafter"/>
</dbReference>
<evidence type="ECO:0000256" key="13">
    <source>
        <dbReference type="ARBA" id="ARBA00023316"/>
    </source>
</evidence>
<dbReference type="EMBL" id="CP010904">
    <property type="protein sequence ID" value="AKJ64261.1"/>
    <property type="molecule type" value="Genomic_DNA"/>
</dbReference>
<dbReference type="Gene3D" id="3.40.710.10">
    <property type="entry name" value="DD-peptidase/beta-lactamase superfamily"/>
    <property type="match status" value="1"/>
</dbReference>
<dbReference type="GO" id="GO:0006508">
    <property type="term" value="P:proteolysis"/>
    <property type="evidence" value="ECO:0007669"/>
    <property type="project" value="UniProtKB-KW"/>
</dbReference>
<organism evidence="16 17">
    <name type="scientific">Kiritimatiella glycovorans</name>
    <dbReference type="NCBI Taxonomy" id="1307763"/>
    <lineage>
        <taxon>Bacteria</taxon>
        <taxon>Pseudomonadati</taxon>
        <taxon>Kiritimatiellota</taxon>
        <taxon>Kiritimatiellia</taxon>
        <taxon>Kiritimatiellales</taxon>
        <taxon>Kiritimatiellaceae</taxon>
        <taxon>Kiritimatiella</taxon>
    </lineage>
</organism>
<dbReference type="SUPFAM" id="SSF56519">
    <property type="entry name" value="Penicillin binding protein dimerisation domain"/>
    <property type="match status" value="1"/>
</dbReference>
<evidence type="ECO:0000256" key="4">
    <source>
        <dbReference type="ARBA" id="ARBA00022519"/>
    </source>
</evidence>
<dbReference type="InterPro" id="IPR017790">
    <property type="entry name" value="Penicillin-binding_protein_2"/>
</dbReference>
<evidence type="ECO:0000256" key="1">
    <source>
        <dbReference type="ARBA" id="ARBA00004167"/>
    </source>
</evidence>
<keyword evidence="5" id="KW-0121">Carboxypeptidase</keyword>
<dbReference type="InterPro" id="IPR005311">
    <property type="entry name" value="PBP_dimer"/>
</dbReference>
<feature type="domain" description="Penicillin-binding protein dimerisation" evidence="15">
    <location>
        <begin position="60"/>
        <end position="235"/>
    </location>
</feature>
<keyword evidence="8" id="KW-0378">Hydrolase</keyword>
<evidence type="ECO:0000256" key="8">
    <source>
        <dbReference type="ARBA" id="ARBA00022801"/>
    </source>
</evidence>
<name>A0A0G3ECM7_9BACT</name>
<keyword evidence="9" id="KW-0133">Cell shape</keyword>
<evidence type="ECO:0000256" key="7">
    <source>
        <dbReference type="ARBA" id="ARBA00022692"/>
    </source>
</evidence>
<dbReference type="GO" id="GO:0009002">
    <property type="term" value="F:serine-type D-Ala-D-Ala carboxypeptidase activity"/>
    <property type="evidence" value="ECO:0007669"/>
    <property type="project" value="InterPro"/>
</dbReference>
<keyword evidence="3" id="KW-1003">Cell membrane</keyword>
<dbReference type="InterPro" id="IPR050515">
    <property type="entry name" value="Beta-lactam/transpept"/>
</dbReference>
<dbReference type="InterPro" id="IPR036138">
    <property type="entry name" value="PBP_dimer_sf"/>
</dbReference>
<dbReference type="OrthoDB" id="9804124at2"/>
<keyword evidence="12" id="KW-0472">Membrane</keyword>
<evidence type="ECO:0000256" key="3">
    <source>
        <dbReference type="ARBA" id="ARBA00022475"/>
    </source>
</evidence>
<accession>A0A0G3ECM7</accession>
<evidence type="ECO:0000256" key="5">
    <source>
        <dbReference type="ARBA" id="ARBA00022645"/>
    </source>
</evidence>
<dbReference type="KEGG" id="vbl:L21SP4_01002"/>
<dbReference type="Pfam" id="PF00905">
    <property type="entry name" value="Transpeptidase"/>
    <property type="match status" value="1"/>
</dbReference>
<evidence type="ECO:0000313" key="16">
    <source>
        <dbReference type="EMBL" id="AKJ64261.1"/>
    </source>
</evidence>
<dbReference type="RefSeq" id="WP_052881615.1">
    <property type="nucleotide sequence ID" value="NZ_CP010904.1"/>
</dbReference>
<dbReference type="PANTHER" id="PTHR30627:SF2">
    <property type="entry name" value="PEPTIDOGLYCAN D,D-TRANSPEPTIDASE MRDA"/>
    <property type="match status" value="1"/>
</dbReference>
<keyword evidence="6" id="KW-0645">Protease</keyword>
<dbReference type="PATRIC" id="fig|1609981.3.peg.1051"/>
<gene>
    <name evidence="16" type="ORF">L21SP4_01002</name>
</gene>
<keyword evidence="11" id="KW-1133">Transmembrane helix</keyword>
<evidence type="ECO:0000256" key="6">
    <source>
        <dbReference type="ARBA" id="ARBA00022670"/>
    </source>
</evidence>
<evidence type="ECO:0000313" key="17">
    <source>
        <dbReference type="Proteomes" id="UP000035268"/>
    </source>
</evidence>
<dbReference type="InterPro" id="IPR012338">
    <property type="entry name" value="Beta-lactam/transpept-like"/>
</dbReference>
<evidence type="ECO:0000256" key="9">
    <source>
        <dbReference type="ARBA" id="ARBA00022960"/>
    </source>
</evidence>
<dbReference type="GO" id="GO:0071555">
    <property type="term" value="P:cell wall organization"/>
    <property type="evidence" value="ECO:0007669"/>
    <property type="project" value="UniProtKB-KW"/>
</dbReference>
<dbReference type="AlphaFoldDB" id="A0A0G3ECM7"/>